<evidence type="ECO:0000256" key="1">
    <source>
        <dbReference type="ARBA" id="ARBA00004651"/>
    </source>
</evidence>
<comment type="subcellular location">
    <subcellularLocation>
        <location evidence="1">Cell membrane</location>
        <topology evidence="1">Multi-pass membrane protein</topology>
    </subcellularLocation>
</comment>
<name>A0ABP3EZX4_9ACTN</name>
<evidence type="ECO:0000256" key="6">
    <source>
        <dbReference type="SAM" id="MobiDB-lite"/>
    </source>
</evidence>
<reference evidence="9" key="1">
    <citation type="journal article" date="2019" name="Int. J. Syst. Evol. Microbiol.">
        <title>The Global Catalogue of Microorganisms (GCM) 10K type strain sequencing project: providing services to taxonomists for standard genome sequencing and annotation.</title>
        <authorList>
            <consortium name="The Broad Institute Genomics Platform"/>
            <consortium name="The Broad Institute Genome Sequencing Center for Infectious Disease"/>
            <person name="Wu L."/>
            <person name="Ma J."/>
        </authorList>
    </citation>
    <scope>NUCLEOTIDE SEQUENCE [LARGE SCALE GENOMIC DNA]</scope>
    <source>
        <strain evidence="9">JCM 10425</strain>
    </source>
</reference>
<keyword evidence="3 7" id="KW-0812">Transmembrane</keyword>
<keyword evidence="9" id="KW-1185">Reference proteome</keyword>
<feature type="transmembrane region" description="Helical" evidence="7">
    <location>
        <begin position="42"/>
        <end position="63"/>
    </location>
</feature>
<feature type="transmembrane region" description="Helical" evidence="7">
    <location>
        <begin position="259"/>
        <end position="285"/>
    </location>
</feature>
<dbReference type="Proteomes" id="UP001500967">
    <property type="component" value="Unassembled WGS sequence"/>
</dbReference>
<evidence type="ECO:0000256" key="5">
    <source>
        <dbReference type="ARBA" id="ARBA00023136"/>
    </source>
</evidence>
<evidence type="ECO:0000313" key="8">
    <source>
        <dbReference type="EMBL" id="GAA0282526.1"/>
    </source>
</evidence>
<organism evidence="8 9">
    <name type="scientific">Cryptosporangium japonicum</name>
    <dbReference type="NCBI Taxonomy" id="80872"/>
    <lineage>
        <taxon>Bacteria</taxon>
        <taxon>Bacillati</taxon>
        <taxon>Actinomycetota</taxon>
        <taxon>Actinomycetes</taxon>
        <taxon>Cryptosporangiales</taxon>
        <taxon>Cryptosporangiaceae</taxon>
        <taxon>Cryptosporangium</taxon>
    </lineage>
</organism>
<dbReference type="Pfam" id="PF03631">
    <property type="entry name" value="Virul_fac_BrkB"/>
    <property type="match status" value="1"/>
</dbReference>
<sequence>MGHDQLSADDAWATLRKYGRWHLLRDAFVRFRYGDGFSHSRALAFQLCLAVVPFLIALTGLAADLGAEEGGKIVADTVLELTPRSSDALVEQTLRGGEEAEDAGEFALVSGLITGMVALATAMAQIERGSNRMYGVERDRPALKKYARAVVLSFIAGLPAFGGFLILIAGEPFGDSVVSEYGWPGWADTTWDVVRWPLGLVLTVVSIALLFEQAPRRRQPGVSWLVFGAGVSTVLWLVATLGLALYVQGSGAFPDTYGPLTAVIALLLWANLTSVALFLGLAFAAQLEAVRVGQSDPAEPDRWKPMRSELSEEQLGALGEDGETQAPVHR</sequence>
<accession>A0ABP3EZX4</accession>
<dbReference type="EMBL" id="BAAAGX010000046">
    <property type="protein sequence ID" value="GAA0282526.1"/>
    <property type="molecule type" value="Genomic_DNA"/>
</dbReference>
<proteinExistence type="predicted"/>
<evidence type="ECO:0000256" key="4">
    <source>
        <dbReference type="ARBA" id="ARBA00022989"/>
    </source>
</evidence>
<evidence type="ECO:0000256" key="7">
    <source>
        <dbReference type="SAM" id="Phobius"/>
    </source>
</evidence>
<evidence type="ECO:0000256" key="3">
    <source>
        <dbReference type="ARBA" id="ARBA00022692"/>
    </source>
</evidence>
<keyword evidence="2" id="KW-1003">Cell membrane</keyword>
<dbReference type="PANTHER" id="PTHR30213">
    <property type="entry name" value="INNER MEMBRANE PROTEIN YHJD"/>
    <property type="match status" value="1"/>
</dbReference>
<feature type="transmembrane region" description="Helical" evidence="7">
    <location>
        <begin position="223"/>
        <end position="247"/>
    </location>
</feature>
<feature type="region of interest" description="Disordered" evidence="6">
    <location>
        <begin position="296"/>
        <end position="330"/>
    </location>
</feature>
<keyword evidence="4 7" id="KW-1133">Transmembrane helix</keyword>
<feature type="transmembrane region" description="Helical" evidence="7">
    <location>
        <begin position="106"/>
        <end position="126"/>
    </location>
</feature>
<feature type="compositionally biased region" description="Basic and acidic residues" evidence="6">
    <location>
        <begin position="299"/>
        <end position="310"/>
    </location>
</feature>
<comment type="caution">
    <text evidence="8">The sequence shown here is derived from an EMBL/GenBank/DDBJ whole genome shotgun (WGS) entry which is preliminary data.</text>
</comment>
<protein>
    <submittedName>
        <fullName evidence="8">Uncharacterized protein</fullName>
    </submittedName>
</protein>
<evidence type="ECO:0000256" key="2">
    <source>
        <dbReference type="ARBA" id="ARBA00022475"/>
    </source>
</evidence>
<dbReference type="InterPro" id="IPR017039">
    <property type="entry name" value="Virul_fac_BrkB"/>
</dbReference>
<evidence type="ECO:0000313" key="9">
    <source>
        <dbReference type="Proteomes" id="UP001500967"/>
    </source>
</evidence>
<gene>
    <name evidence="8" type="ORF">GCM10009539_83140</name>
</gene>
<keyword evidence="5 7" id="KW-0472">Membrane</keyword>
<feature type="transmembrane region" description="Helical" evidence="7">
    <location>
        <begin position="146"/>
        <end position="169"/>
    </location>
</feature>
<feature type="transmembrane region" description="Helical" evidence="7">
    <location>
        <begin position="193"/>
        <end position="211"/>
    </location>
</feature>
<dbReference type="PIRSF" id="PIRSF035875">
    <property type="entry name" value="RNase_BN"/>
    <property type="match status" value="1"/>
</dbReference>
<dbReference type="PANTHER" id="PTHR30213:SF0">
    <property type="entry name" value="UPF0761 MEMBRANE PROTEIN YIHY"/>
    <property type="match status" value="1"/>
</dbReference>